<dbReference type="InterPro" id="IPR022156">
    <property type="entry name" value="Uncharacterised_YfbK_N"/>
</dbReference>
<dbReference type="Pfam" id="PF12034">
    <property type="entry name" value="YfbK_C"/>
    <property type="match status" value="1"/>
</dbReference>
<name>A0A934X0X3_9BACT</name>
<dbReference type="InterPro" id="IPR002035">
    <property type="entry name" value="VWF_A"/>
</dbReference>
<feature type="domain" description="VWFA" evidence="2">
    <location>
        <begin position="258"/>
        <end position="432"/>
    </location>
</feature>
<dbReference type="InterPro" id="IPR008969">
    <property type="entry name" value="CarboxyPept-like_regulatory"/>
</dbReference>
<dbReference type="PANTHER" id="PTHR10579">
    <property type="entry name" value="CALCIUM-ACTIVATED CHLORIDE CHANNEL REGULATOR"/>
    <property type="match status" value="1"/>
</dbReference>
<gene>
    <name evidence="3" type="ORF">JKA74_17880</name>
</gene>
<dbReference type="Gene3D" id="2.60.40.1120">
    <property type="entry name" value="Carboxypeptidase-like, regulatory domain"/>
    <property type="match status" value="1"/>
</dbReference>
<evidence type="ECO:0000313" key="4">
    <source>
        <dbReference type="Proteomes" id="UP000611723"/>
    </source>
</evidence>
<keyword evidence="1" id="KW-0732">Signal</keyword>
<dbReference type="SUPFAM" id="SSF49464">
    <property type="entry name" value="Carboxypeptidase regulatory domain-like"/>
    <property type="match status" value="1"/>
</dbReference>
<dbReference type="Pfam" id="PF12450">
    <property type="entry name" value="vWF_A"/>
    <property type="match status" value="1"/>
</dbReference>
<sequence length="622" mass="68241">MKKLAGILICSLMLASVAMLNAQVRTITGKVTDASTGEELAGVNVLLKGTSIGVNTNLDGQYSININKADAILVFSFIGMEKQEIAVKNQSVIDVQMHSDVNQLSEVVVTSRGKSLKSMFTKKSYVVHEDAEMEVAFNHHYPQGTITNQNTEDYEGLPENAFMEATKNPLSTFSIDVDAASYANIRRFINYGQTPPPDAVRIEEMINYFNYEYNQPKGNDPFSINTEVSQAPWNDKHQLVHIGLQGKIIPTDKLPASNLVFLIDVSGSMSGQNKLPLLKSGLKLLVDQMRAEDKVSIVVYAGAAGCVLPATSGNEKDKIMGALQKLQAGGSTAGGAGINLAYQIAKDNFVKDGNNRIILSTDGDFNVGASSNEAMENLIEAKRKEGVFLTVLGFGMGNYKDSKMEILADKGNGNYAYIDNMQEAKKVLVNEFGGTLFTIAKDVKIQVEFNPANVTAYRLIGYENRKLQAEDFNNDKKDAGELGSGHSVTALYEIIPKGVDSYFKPIDDLKYQQEKPKSSEKQYGDELLTVKFRYKAPDGDTSKLIVKTVDNESVSIARTSDNFRWSAAVATYGMILKGSDYLEKGDYPMVLDLAKSARGKDENGYRIEFINMVESGRLMSKN</sequence>
<dbReference type="PANTHER" id="PTHR10579:SF43">
    <property type="entry name" value="ZINC FINGER (C3HC4-TYPE RING FINGER) FAMILY PROTEIN"/>
    <property type="match status" value="1"/>
</dbReference>
<dbReference type="Proteomes" id="UP000611723">
    <property type="component" value="Unassembled WGS sequence"/>
</dbReference>
<dbReference type="InterPro" id="IPR021908">
    <property type="entry name" value="YfbK_C"/>
</dbReference>
<feature type="signal peptide" evidence="1">
    <location>
        <begin position="1"/>
        <end position="22"/>
    </location>
</feature>
<dbReference type="SMART" id="SM00327">
    <property type="entry name" value="VWA"/>
    <property type="match status" value="1"/>
</dbReference>
<evidence type="ECO:0000256" key="1">
    <source>
        <dbReference type="SAM" id="SignalP"/>
    </source>
</evidence>
<evidence type="ECO:0000313" key="3">
    <source>
        <dbReference type="EMBL" id="MBK6266918.1"/>
    </source>
</evidence>
<dbReference type="RefSeq" id="WP_201432602.1">
    <property type="nucleotide sequence ID" value="NZ_JAEQBW010000012.1"/>
</dbReference>
<dbReference type="Gene3D" id="3.40.50.410">
    <property type="entry name" value="von Willebrand factor, type A domain"/>
    <property type="match status" value="1"/>
</dbReference>
<dbReference type="PROSITE" id="PS50234">
    <property type="entry name" value="VWFA"/>
    <property type="match status" value="1"/>
</dbReference>
<dbReference type="EMBL" id="JAEQBW010000012">
    <property type="protein sequence ID" value="MBK6266918.1"/>
    <property type="molecule type" value="Genomic_DNA"/>
</dbReference>
<dbReference type="AlphaFoldDB" id="A0A934X0X3"/>
<accession>A0A934X0X3</accession>
<reference evidence="3" key="1">
    <citation type="submission" date="2021-01" db="EMBL/GenBank/DDBJ databases">
        <title>Marivirga aurantiaca sp. nov., isolated from intertidal surface sediments.</title>
        <authorList>
            <person name="Zhang M."/>
        </authorList>
    </citation>
    <scope>NUCLEOTIDE SEQUENCE</scope>
    <source>
        <strain evidence="3">S37H4</strain>
    </source>
</reference>
<proteinExistence type="predicted"/>
<protein>
    <submittedName>
        <fullName evidence="3">von Willebrand factor type A domain-containing protein</fullName>
    </submittedName>
</protein>
<dbReference type="CDD" id="cd01465">
    <property type="entry name" value="vWA_subgroup"/>
    <property type="match status" value="1"/>
</dbReference>
<dbReference type="InterPro" id="IPR036465">
    <property type="entry name" value="vWFA_dom_sf"/>
</dbReference>
<dbReference type="SUPFAM" id="SSF53300">
    <property type="entry name" value="vWA-like"/>
    <property type="match status" value="1"/>
</dbReference>
<evidence type="ECO:0000259" key="2">
    <source>
        <dbReference type="PROSITE" id="PS50234"/>
    </source>
</evidence>
<feature type="chain" id="PRO_5037804425" evidence="1">
    <location>
        <begin position="23"/>
        <end position="622"/>
    </location>
</feature>
<dbReference type="InterPro" id="IPR051266">
    <property type="entry name" value="CLCR"/>
</dbReference>
<dbReference type="Pfam" id="PF00092">
    <property type="entry name" value="VWA"/>
    <property type="match status" value="1"/>
</dbReference>
<dbReference type="Pfam" id="PF13715">
    <property type="entry name" value="CarbopepD_reg_2"/>
    <property type="match status" value="1"/>
</dbReference>
<organism evidence="3 4">
    <name type="scientific">Marivirga aurantiaca</name>
    <dbReference type="NCBI Taxonomy" id="2802615"/>
    <lineage>
        <taxon>Bacteria</taxon>
        <taxon>Pseudomonadati</taxon>
        <taxon>Bacteroidota</taxon>
        <taxon>Cytophagia</taxon>
        <taxon>Cytophagales</taxon>
        <taxon>Marivirgaceae</taxon>
        <taxon>Marivirga</taxon>
    </lineage>
</organism>
<comment type="caution">
    <text evidence="3">The sequence shown here is derived from an EMBL/GenBank/DDBJ whole genome shotgun (WGS) entry which is preliminary data.</text>
</comment>
<keyword evidence="4" id="KW-1185">Reference proteome</keyword>